<dbReference type="PANTHER" id="PTHR36946">
    <property type="entry name" value="PROTEIN CBG13897-RELATED"/>
    <property type="match status" value="1"/>
</dbReference>
<evidence type="ECO:0000313" key="3">
    <source>
        <dbReference type="Proteomes" id="UP000008281"/>
    </source>
</evidence>
<dbReference type="HOGENOM" id="CLU_1305836_0_0_1"/>
<evidence type="ECO:0000313" key="2">
    <source>
        <dbReference type="EMBL" id="EFP04875.1"/>
    </source>
</evidence>
<evidence type="ECO:0000256" key="1">
    <source>
        <dbReference type="SAM" id="SignalP"/>
    </source>
</evidence>
<dbReference type="AlphaFoldDB" id="E3MLY9"/>
<protein>
    <submittedName>
        <fullName evidence="2">Uncharacterized protein</fullName>
    </submittedName>
</protein>
<feature type="chain" id="PRO_5003175201" evidence="1">
    <location>
        <begin position="23"/>
        <end position="212"/>
    </location>
</feature>
<accession>E3MLY9</accession>
<organism evidence="3">
    <name type="scientific">Caenorhabditis remanei</name>
    <name type="common">Caenorhabditis vulgaris</name>
    <dbReference type="NCBI Taxonomy" id="31234"/>
    <lineage>
        <taxon>Eukaryota</taxon>
        <taxon>Metazoa</taxon>
        <taxon>Ecdysozoa</taxon>
        <taxon>Nematoda</taxon>
        <taxon>Chromadorea</taxon>
        <taxon>Rhabditida</taxon>
        <taxon>Rhabditina</taxon>
        <taxon>Rhabditomorpha</taxon>
        <taxon>Rhabditoidea</taxon>
        <taxon>Rhabditidae</taxon>
        <taxon>Peloderinae</taxon>
        <taxon>Caenorhabditis</taxon>
    </lineage>
</organism>
<dbReference type="Proteomes" id="UP000008281">
    <property type="component" value="Unassembled WGS sequence"/>
</dbReference>
<keyword evidence="1" id="KW-0732">Signal</keyword>
<gene>
    <name evidence="2" type="ORF">CRE_29971</name>
</gene>
<dbReference type="FunCoup" id="E3MLY9">
    <property type="interactions" value="478"/>
</dbReference>
<sequence>MSFSKTIVFLLVICTCFIGHDAWDRIATWGFRSIFLYANQTEVWKLTFKVNHQDTSLQAMNVVSDWIPKYWKTKDAYLNKNNKLSNQTYAEQQAWEFLQQRDAMRKFLRFMFRSTIDTKYFTEDQAIRVFFSHLDLEINIKRFQMRDIWWKSDRDAQSNFTRGRPLFKNRTMTEFAKTHKDFGTKFEKLTDDYYYYHYSSAEKLNWTLVAEY</sequence>
<dbReference type="EMBL" id="DS268456">
    <property type="protein sequence ID" value="EFP04875.1"/>
    <property type="molecule type" value="Genomic_DNA"/>
</dbReference>
<proteinExistence type="predicted"/>
<reference evidence="2" key="1">
    <citation type="submission" date="2007-07" db="EMBL/GenBank/DDBJ databases">
        <title>PCAP assembly of the Caenorhabditis remanei genome.</title>
        <authorList>
            <consortium name="The Caenorhabditis remanei Sequencing Consortium"/>
            <person name="Wilson R.K."/>
        </authorList>
    </citation>
    <scope>NUCLEOTIDE SEQUENCE [LARGE SCALE GENOMIC DNA]</scope>
    <source>
        <strain evidence="2">PB4641</strain>
    </source>
</reference>
<dbReference type="OMA" id="YMFRATI"/>
<dbReference type="InParanoid" id="E3MLY9"/>
<keyword evidence="3" id="KW-1185">Reference proteome</keyword>
<feature type="signal peptide" evidence="1">
    <location>
        <begin position="1"/>
        <end position="22"/>
    </location>
</feature>
<dbReference type="eggNOG" id="ENOG502THX4">
    <property type="taxonomic scope" value="Eukaryota"/>
</dbReference>
<dbReference type="PANTHER" id="PTHR36946:SF5">
    <property type="entry name" value="SALIVARY LIPOCALIN"/>
    <property type="match status" value="1"/>
</dbReference>
<dbReference type="OrthoDB" id="5771280at2759"/>
<name>E3MLY9_CAERE</name>